<evidence type="ECO:0000256" key="8">
    <source>
        <dbReference type="ARBA" id="ARBA00050412"/>
    </source>
</evidence>
<proteinExistence type="inferred from homology"/>
<evidence type="ECO:0000313" key="13">
    <source>
        <dbReference type="Proteomes" id="UP000525319"/>
    </source>
</evidence>
<dbReference type="GO" id="GO:0004833">
    <property type="term" value="F:L-tryptophan 2,3-dioxygenase activity"/>
    <property type="evidence" value="ECO:0007669"/>
    <property type="project" value="UniProtKB-EC"/>
</dbReference>
<keyword evidence="6" id="KW-0408">Iron</keyword>
<organism evidence="12 13">
    <name type="scientific">Drymodes brunneopygia</name>
    <dbReference type="NCBI Taxonomy" id="626378"/>
    <lineage>
        <taxon>Eukaryota</taxon>
        <taxon>Metazoa</taxon>
        <taxon>Chordata</taxon>
        <taxon>Craniata</taxon>
        <taxon>Vertebrata</taxon>
        <taxon>Euteleostomi</taxon>
        <taxon>Archelosauria</taxon>
        <taxon>Archosauria</taxon>
        <taxon>Dinosauria</taxon>
        <taxon>Saurischia</taxon>
        <taxon>Theropoda</taxon>
        <taxon>Coelurosauria</taxon>
        <taxon>Aves</taxon>
        <taxon>Neognathae</taxon>
        <taxon>Neoaves</taxon>
        <taxon>Telluraves</taxon>
        <taxon>Australaves</taxon>
        <taxon>Passeriformes</taxon>
        <taxon>Petroicidae</taxon>
        <taxon>Drymodes</taxon>
    </lineage>
</organism>
<evidence type="ECO:0000256" key="2">
    <source>
        <dbReference type="ARBA" id="ARBA00022617"/>
    </source>
</evidence>
<dbReference type="InterPro" id="IPR037217">
    <property type="entry name" value="Trp/Indoleamine_2_3_dOase-like"/>
</dbReference>
<dbReference type="PANTHER" id="PTHR10138:SF0">
    <property type="entry name" value="TRYPTOPHAN 2,3-DIOXYGENASE"/>
    <property type="match status" value="1"/>
</dbReference>
<dbReference type="Gene3D" id="1.10.287.3810">
    <property type="match status" value="1"/>
</dbReference>
<dbReference type="GO" id="GO:0046872">
    <property type="term" value="F:metal ion binding"/>
    <property type="evidence" value="ECO:0007669"/>
    <property type="project" value="UniProtKB-KW"/>
</dbReference>
<keyword evidence="7" id="KW-0823">Tryptophan catabolism</keyword>
<dbReference type="FunFam" id="1.10.287.3810:FF:000001">
    <property type="entry name" value="Tryptophan 2,3-dioxygenase"/>
    <property type="match status" value="1"/>
</dbReference>
<name>A0A7L3K628_9PASS</name>
<gene>
    <name evidence="12" type="primary">Tdo2</name>
    <name evidence="12" type="ORF">DRYBRU_R04238</name>
</gene>
<dbReference type="GO" id="GO:0019441">
    <property type="term" value="P:L-tryptophan catabolic process to kynurenine"/>
    <property type="evidence" value="ECO:0007669"/>
    <property type="project" value="InterPro"/>
</dbReference>
<keyword evidence="3" id="KW-0479">Metal-binding</keyword>
<keyword evidence="4 12" id="KW-0223">Dioxygenase</keyword>
<sequence>KLDKILNAQELESEKKGKKIHDEHLFIVTHQAYELWFKQILWEMDSVRVIFQNGHVRDERNMLKVITRMNRISLILKLLVEQFSVLETMTALDFFDFRYYLSPASGFQSLQFRLLENKIGVPQSLRVPYNRRHYRDNFKGQDYELLLQSEQEPTLLQLVESWLERTPGLDAEEFDFWGQFEENVLKGLEEEFALIQGKAESEEKDDLLSEFQKQRDVLLSLFDEKRHEYLLSKGERRLSYKALKGALMIYFYREEPRFQVPFQLLTSLMDLDVLMTKWRYNHVCLVHRMIGSKAGTGGSSGYHYLRSTVSDRYKVFVDLFNLSTFLVPRHWVPKMNPNIHKFLYTAEYCDSSYFSSDDSD</sequence>
<keyword evidence="5" id="KW-0560">Oxidoreductase</keyword>
<evidence type="ECO:0000256" key="10">
    <source>
        <dbReference type="ARBA" id="ARBA00061930"/>
    </source>
</evidence>
<protein>
    <recommendedName>
        <fullName evidence="11">tryptophan 2,3-dioxygenase</fullName>
        <ecNumber evidence="11">1.13.11.11</ecNumber>
    </recommendedName>
</protein>
<dbReference type="OrthoDB" id="447477at2759"/>
<dbReference type="Proteomes" id="UP000525319">
    <property type="component" value="Unassembled WGS sequence"/>
</dbReference>
<evidence type="ECO:0000256" key="3">
    <source>
        <dbReference type="ARBA" id="ARBA00022723"/>
    </source>
</evidence>
<evidence type="ECO:0000313" key="12">
    <source>
        <dbReference type="EMBL" id="NXU37142.1"/>
    </source>
</evidence>
<comment type="pathway">
    <text evidence="9">Amino-acid degradation; L-tryptophan degradation via kynurenine pathway; L-kynurenine from L-tryptophan: step 1/2.</text>
</comment>
<dbReference type="HAMAP" id="MF_01972">
    <property type="entry name" value="T23O"/>
    <property type="match status" value="1"/>
</dbReference>
<evidence type="ECO:0000256" key="6">
    <source>
        <dbReference type="ARBA" id="ARBA00023004"/>
    </source>
</evidence>
<evidence type="ECO:0000256" key="4">
    <source>
        <dbReference type="ARBA" id="ARBA00022964"/>
    </source>
</evidence>
<comment type="caution">
    <text evidence="12">The sequence shown here is derived from an EMBL/GenBank/DDBJ whole genome shotgun (WGS) entry which is preliminary data.</text>
</comment>
<evidence type="ECO:0000256" key="9">
    <source>
        <dbReference type="ARBA" id="ARBA00060570"/>
    </source>
</evidence>
<feature type="non-terminal residue" evidence="12">
    <location>
        <position position="360"/>
    </location>
</feature>
<dbReference type="AlphaFoldDB" id="A0A7L3K628"/>
<comment type="subunit">
    <text evidence="10">Homotetramer. Dimer of dimers.</text>
</comment>
<keyword evidence="13" id="KW-1185">Reference proteome</keyword>
<dbReference type="SUPFAM" id="SSF140959">
    <property type="entry name" value="Indolic compounds 2,3-dioxygenase-like"/>
    <property type="match status" value="1"/>
</dbReference>
<dbReference type="EC" id="1.13.11.11" evidence="11"/>
<dbReference type="Gene3D" id="1.20.58.480">
    <property type="match status" value="1"/>
</dbReference>
<dbReference type="GO" id="GO:0019442">
    <property type="term" value="P:L-tryptophan catabolic process to acetyl-CoA"/>
    <property type="evidence" value="ECO:0007669"/>
    <property type="project" value="TreeGrafter"/>
</dbReference>
<accession>A0A7L3K628</accession>
<evidence type="ECO:0000256" key="5">
    <source>
        <dbReference type="ARBA" id="ARBA00023002"/>
    </source>
</evidence>
<comment type="catalytic activity">
    <reaction evidence="8">
        <text>L-tryptophan + O2 = N-formyl-L-kynurenine</text>
        <dbReference type="Rhea" id="RHEA:24536"/>
        <dbReference type="ChEBI" id="CHEBI:15379"/>
        <dbReference type="ChEBI" id="CHEBI:57912"/>
        <dbReference type="ChEBI" id="CHEBI:58629"/>
        <dbReference type="EC" id="1.13.11.11"/>
    </reaction>
</comment>
<reference evidence="12 13" key="1">
    <citation type="submission" date="2019-09" db="EMBL/GenBank/DDBJ databases">
        <title>Bird 10,000 Genomes (B10K) Project - Family phase.</title>
        <authorList>
            <person name="Zhang G."/>
        </authorList>
    </citation>
    <scope>NUCLEOTIDE SEQUENCE [LARGE SCALE GENOMIC DNA]</scope>
    <source>
        <strain evidence="12">B10K-DU-030-03</strain>
    </source>
</reference>
<evidence type="ECO:0000256" key="1">
    <source>
        <dbReference type="ARBA" id="ARBA00001971"/>
    </source>
</evidence>
<keyword evidence="2" id="KW-0349">Heme</keyword>
<evidence type="ECO:0000256" key="7">
    <source>
        <dbReference type="ARBA" id="ARBA00023079"/>
    </source>
</evidence>
<dbReference type="GO" id="GO:0020037">
    <property type="term" value="F:heme binding"/>
    <property type="evidence" value="ECO:0007669"/>
    <property type="project" value="InterPro"/>
</dbReference>
<evidence type="ECO:0000256" key="11">
    <source>
        <dbReference type="ARBA" id="ARBA00066688"/>
    </source>
</evidence>
<feature type="non-terminal residue" evidence="12">
    <location>
        <position position="1"/>
    </location>
</feature>
<dbReference type="InterPro" id="IPR004981">
    <property type="entry name" value="Trp_2_3_dOase"/>
</dbReference>
<dbReference type="EMBL" id="VZTZ01014076">
    <property type="protein sequence ID" value="NXU37142.1"/>
    <property type="molecule type" value="Genomic_DNA"/>
</dbReference>
<comment type="cofactor">
    <cofactor evidence="1">
        <name>heme</name>
        <dbReference type="ChEBI" id="CHEBI:30413"/>
    </cofactor>
</comment>
<dbReference type="Pfam" id="PF03301">
    <property type="entry name" value="Trp_dioxygenase"/>
    <property type="match status" value="1"/>
</dbReference>
<dbReference type="PANTHER" id="PTHR10138">
    <property type="entry name" value="TRYPTOPHAN 2,3-DIOXYGENASE"/>
    <property type="match status" value="1"/>
</dbReference>